<dbReference type="Gene3D" id="2.60.120.620">
    <property type="entry name" value="q2cbj1_9rhob like domain"/>
    <property type="match status" value="1"/>
</dbReference>
<keyword evidence="2" id="KW-1185">Reference proteome</keyword>
<dbReference type="Pfam" id="PF05721">
    <property type="entry name" value="PhyH"/>
    <property type="match status" value="1"/>
</dbReference>
<keyword evidence="1" id="KW-0560">Oxidoreductase</keyword>
<dbReference type="EMBL" id="JAKZGP010000002">
    <property type="protein sequence ID" value="MCH7408114.1"/>
    <property type="molecule type" value="Genomic_DNA"/>
</dbReference>
<evidence type="ECO:0000313" key="2">
    <source>
        <dbReference type="Proteomes" id="UP001165489"/>
    </source>
</evidence>
<accession>A0ABS9UVX5</accession>
<evidence type="ECO:0000313" key="1">
    <source>
        <dbReference type="EMBL" id="MCH7408114.1"/>
    </source>
</evidence>
<dbReference type="Proteomes" id="UP001165489">
    <property type="component" value="Unassembled WGS sequence"/>
</dbReference>
<dbReference type="PANTHER" id="PTHR20883:SF46">
    <property type="entry name" value="PHYTANOYL-COA HYDROXYLASE"/>
    <property type="match status" value="1"/>
</dbReference>
<dbReference type="PANTHER" id="PTHR20883">
    <property type="entry name" value="PHYTANOYL-COA DIOXYGENASE DOMAIN CONTAINING 1"/>
    <property type="match status" value="1"/>
</dbReference>
<reference evidence="1" key="1">
    <citation type="submission" date="2022-03" db="EMBL/GenBank/DDBJ databases">
        <title>De novo assembled genomes of Belliella spp. (Cyclobacteriaceae) strains.</title>
        <authorList>
            <person name="Szabo A."/>
            <person name="Korponai K."/>
            <person name="Felfoldi T."/>
        </authorList>
    </citation>
    <scope>NUCLEOTIDE SEQUENCE</scope>
    <source>
        <strain evidence="1">DSM 111904</strain>
    </source>
</reference>
<dbReference type="GO" id="GO:0051213">
    <property type="term" value="F:dioxygenase activity"/>
    <property type="evidence" value="ECO:0007669"/>
    <property type="project" value="UniProtKB-KW"/>
</dbReference>
<gene>
    <name evidence="1" type="ORF">MM239_01795</name>
</gene>
<comment type="caution">
    <text evidence="1">The sequence shown here is derived from an EMBL/GenBank/DDBJ whole genome shotgun (WGS) entry which is preliminary data.</text>
</comment>
<dbReference type="SUPFAM" id="SSF51197">
    <property type="entry name" value="Clavaminate synthase-like"/>
    <property type="match status" value="1"/>
</dbReference>
<sequence length="255" mass="29111">MNSVISEAQLKQFQEEGFCIVKDVISKEMIDRLREACQQFMLEKDQEMDRKGVEVDEINHKGKRYFIALRYKDSKAMQDLIYGPELEQITRKILGENVYLFLEQFVVKAADKGMTFSWHQDSGYLDFEHLPYLSIWLPLDDVTEENGTVYLLPYKDAGTKKRLEHVLQEGTNDKIGYFGDNPGVPAILDAGDVALFSSTCFHRSGSNQTNKARRVLLIQYSAEPILKADGTPLYWADPIVEHGERLKPLPSKGLA</sequence>
<dbReference type="InterPro" id="IPR008775">
    <property type="entry name" value="Phytyl_CoA_dOase-like"/>
</dbReference>
<proteinExistence type="predicted"/>
<keyword evidence="1" id="KW-0223">Dioxygenase</keyword>
<dbReference type="RefSeq" id="WP_241346094.1">
    <property type="nucleotide sequence ID" value="NZ_JAKZGP010000002.1"/>
</dbReference>
<organism evidence="1 2">
    <name type="scientific">Belliella filtrata</name>
    <dbReference type="NCBI Taxonomy" id="2923435"/>
    <lineage>
        <taxon>Bacteria</taxon>
        <taxon>Pseudomonadati</taxon>
        <taxon>Bacteroidota</taxon>
        <taxon>Cytophagia</taxon>
        <taxon>Cytophagales</taxon>
        <taxon>Cyclobacteriaceae</taxon>
        <taxon>Belliella</taxon>
    </lineage>
</organism>
<protein>
    <submittedName>
        <fullName evidence="1">Phytanoyl-CoA dioxygenase family protein</fullName>
    </submittedName>
</protein>
<name>A0ABS9UVX5_9BACT</name>